<proteinExistence type="predicted"/>
<name>A0A0H4A240_9VIBR</name>
<sequence>MDQQYRASRKQHVSFTPEHAEEINESFRIIEEHGGKPSVAKFVKAASVERAKDVLGKGKKK</sequence>
<reference evidence="1" key="1">
    <citation type="journal article" date="2015" name="MBio">
        <title>Eco-Evolutionary Dynamics of Episomes among Ecologically Cohesive Bacterial Populations.</title>
        <authorList>
            <person name="Xue H."/>
            <person name="Cordero O.X."/>
            <person name="Camas F.M."/>
            <person name="Trimble W."/>
            <person name="Meyer F."/>
            <person name="Guglielmini J."/>
            <person name="Rocha E.P."/>
            <person name="Polz M.F."/>
        </authorList>
    </citation>
    <scope>NUCLEOTIDE SEQUENCE</scope>
    <source>
        <strain evidence="1">ZF_193</strain>
    </source>
</reference>
<dbReference type="EMBL" id="KP795669">
    <property type="protein sequence ID" value="AKN39836.1"/>
    <property type="molecule type" value="Genomic_DNA"/>
</dbReference>
<organism evidence="1">
    <name type="scientific">Vibrio tasmaniensis</name>
    <dbReference type="NCBI Taxonomy" id="212663"/>
    <lineage>
        <taxon>Bacteria</taxon>
        <taxon>Pseudomonadati</taxon>
        <taxon>Pseudomonadota</taxon>
        <taxon>Gammaproteobacteria</taxon>
        <taxon>Vibrionales</taxon>
        <taxon>Vibrionaceae</taxon>
        <taxon>Vibrio</taxon>
    </lineage>
</organism>
<dbReference type="AlphaFoldDB" id="A0A0H4A240"/>
<protein>
    <submittedName>
        <fullName evidence="1">Uncharacterized protein</fullName>
    </submittedName>
</protein>
<accession>A0A0H4A240</accession>
<evidence type="ECO:0000313" key="1">
    <source>
        <dbReference type="EMBL" id="AKN39836.1"/>
    </source>
</evidence>